<dbReference type="GO" id="GO:0005524">
    <property type="term" value="F:ATP binding"/>
    <property type="evidence" value="ECO:0007669"/>
    <property type="project" value="UniProtKB-UniRule"/>
</dbReference>
<comment type="caution">
    <text evidence="5">The sequence shown here is derived from an EMBL/GenBank/DDBJ whole genome shotgun (WGS) entry which is preliminary data.</text>
</comment>
<protein>
    <submittedName>
        <fullName evidence="5">ATP cone domain-containing protein</fullName>
    </submittedName>
</protein>
<dbReference type="RefSeq" id="WP_133758491.1">
    <property type="nucleotide sequence ID" value="NZ_SOBW01000008.1"/>
</dbReference>
<sequence length="282" mass="31708">MEHQVYIKKSNGETELFSFEKLRRSLRSSGASNETVETIVEKIQGQVYDGMSSNTIYRKAFSILKGKHKSTASRYSLKRAILELGPTGYPFERLIGALLKERGFNTKVSVTLQGACVTHEIDVLAEKDGNVYAIECKFHADARATSNVKIPLYINSRFLDIQQQWNSNPKNTTHLKQGWLVTNTRFTADAVNYGKCVGLTLMSWDYPKNNGLKANIDSLALYPVTTLTTLNKREKHLLIASDVILVKELFDGKNKLVNIGLSDRKIERVLNEVQQLCGSDCN</sequence>
<dbReference type="Pfam" id="PF22357">
    <property type="entry name" value="AF1548-like_C"/>
    <property type="match status" value="1"/>
</dbReference>
<accession>A0A4R7Q1V1</accession>
<dbReference type="Gene3D" id="3.40.1350.10">
    <property type="match status" value="1"/>
</dbReference>
<keyword evidence="2 3" id="KW-0067">ATP-binding</keyword>
<dbReference type="GO" id="GO:0004519">
    <property type="term" value="F:endonuclease activity"/>
    <property type="evidence" value="ECO:0007669"/>
    <property type="project" value="InterPro"/>
</dbReference>
<dbReference type="GO" id="GO:0003677">
    <property type="term" value="F:DNA binding"/>
    <property type="evidence" value="ECO:0007669"/>
    <property type="project" value="InterPro"/>
</dbReference>
<dbReference type="Pfam" id="PF03477">
    <property type="entry name" value="ATP-cone"/>
    <property type="match status" value="1"/>
</dbReference>
<organism evidence="5 6">
    <name type="scientific">Gelidibacter sediminis</name>
    <dbReference type="NCBI Taxonomy" id="1608710"/>
    <lineage>
        <taxon>Bacteria</taxon>
        <taxon>Pseudomonadati</taxon>
        <taxon>Bacteroidota</taxon>
        <taxon>Flavobacteriia</taxon>
        <taxon>Flavobacteriales</taxon>
        <taxon>Flavobacteriaceae</taxon>
        <taxon>Gelidibacter</taxon>
    </lineage>
</organism>
<gene>
    <name evidence="5" type="ORF">BXY82_2531</name>
</gene>
<dbReference type="InterPro" id="IPR011335">
    <property type="entry name" value="Restrct_endonuc-II-like"/>
</dbReference>
<name>A0A4R7Q1V1_9FLAO</name>
<reference evidence="5 6" key="1">
    <citation type="submission" date="2019-03" db="EMBL/GenBank/DDBJ databases">
        <title>Genomic Encyclopedia of Archaeal and Bacterial Type Strains, Phase II (KMG-II): from individual species to whole genera.</title>
        <authorList>
            <person name="Goeker M."/>
        </authorList>
    </citation>
    <scope>NUCLEOTIDE SEQUENCE [LARGE SCALE GENOMIC DNA]</scope>
    <source>
        <strain evidence="5 6">DSM 28135</strain>
    </source>
</reference>
<dbReference type="InterPro" id="IPR054374">
    <property type="entry name" value="AF1548-like_C"/>
</dbReference>
<dbReference type="Pfam" id="PF04471">
    <property type="entry name" value="Mrr_cat"/>
    <property type="match status" value="1"/>
</dbReference>
<evidence type="ECO:0000313" key="5">
    <source>
        <dbReference type="EMBL" id="TDU40481.1"/>
    </source>
</evidence>
<proteinExistence type="predicted"/>
<dbReference type="OrthoDB" id="320396at2"/>
<keyword evidence="6" id="KW-1185">Reference proteome</keyword>
<dbReference type="AlphaFoldDB" id="A0A4R7Q1V1"/>
<dbReference type="SUPFAM" id="SSF52980">
    <property type="entry name" value="Restriction endonuclease-like"/>
    <property type="match status" value="1"/>
</dbReference>
<keyword evidence="1 3" id="KW-0547">Nucleotide-binding</keyword>
<evidence type="ECO:0000256" key="3">
    <source>
        <dbReference type="PROSITE-ProRule" id="PRU00492"/>
    </source>
</evidence>
<evidence type="ECO:0000259" key="4">
    <source>
        <dbReference type="PROSITE" id="PS51161"/>
    </source>
</evidence>
<dbReference type="InterPro" id="IPR005144">
    <property type="entry name" value="ATP-cone_dom"/>
</dbReference>
<dbReference type="EMBL" id="SOBW01000008">
    <property type="protein sequence ID" value="TDU40481.1"/>
    <property type="molecule type" value="Genomic_DNA"/>
</dbReference>
<dbReference type="InterPro" id="IPR011856">
    <property type="entry name" value="tRNA_endonuc-like_dom_sf"/>
</dbReference>
<dbReference type="GO" id="GO:0009307">
    <property type="term" value="P:DNA restriction-modification system"/>
    <property type="evidence" value="ECO:0007669"/>
    <property type="project" value="InterPro"/>
</dbReference>
<dbReference type="Proteomes" id="UP000294689">
    <property type="component" value="Unassembled WGS sequence"/>
</dbReference>
<dbReference type="PROSITE" id="PS51161">
    <property type="entry name" value="ATP_CONE"/>
    <property type="match status" value="1"/>
</dbReference>
<dbReference type="InterPro" id="IPR007560">
    <property type="entry name" value="Restrct_endonuc_IV_Mrr"/>
</dbReference>
<evidence type="ECO:0000313" key="6">
    <source>
        <dbReference type="Proteomes" id="UP000294689"/>
    </source>
</evidence>
<evidence type="ECO:0000256" key="1">
    <source>
        <dbReference type="ARBA" id="ARBA00022741"/>
    </source>
</evidence>
<evidence type="ECO:0000256" key="2">
    <source>
        <dbReference type="ARBA" id="ARBA00022840"/>
    </source>
</evidence>
<feature type="domain" description="ATP-cone" evidence="4">
    <location>
        <begin position="5"/>
        <end position="86"/>
    </location>
</feature>